<gene>
    <name evidence="1" type="ORF">TARUN_3815</name>
</gene>
<accession>A0A395NR53</accession>
<keyword evidence="2" id="KW-1185">Reference proteome</keyword>
<evidence type="ECO:0000313" key="2">
    <source>
        <dbReference type="Proteomes" id="UP000266272"/>
    </source>
</evidence>
<organism evidence="1 2">
    <name type="scientific">Trichoderma arundinaceum</name>
    <dbReference type="NCBI Taxonomy" id="490622"/>
    <lineage>
        <taxon>Eukaryota</taxon>
        <taxon>Fungi</taxon>
        <taxon>Dikarya</taxon>
        <taxon>Ascomycota</taxon>
        <taxon>Pezizomycotina</taxon>
        <taxon>Sordariomycetes</taxon>
        <taxon>Hypocreomycetidae</taxon>
        <taxon>Hypocreales</taxon>
        <taxon>Hypocreaceae</taxon>
        <taxon>Trichoderma</taxon>
    </lineage>
</organism>
<dbReference type="OrthoDB" id="4725912at2759"/>
<evidence type="ECO:0000313" key="1">
    <source>
        <dbReference type="EMBL" id="RFU78414.1"/>
    </source>
</evidence>
<protein>
    <submittedName>
        <fullName evidence="1">Uncharacterized protein</fullName>
    </submittedName>
</protein>
<proteinExistence type="predicted"/>
<name>A0A395NR53_TRIAR</name>
<dbReference type="AlphaFoldDB" id="A0A395NR53"/>
<sequence>MGCGSSTPEEPLIPQRVVWLRHTVMDQSTILVHPDGYPPESPPLYSAQLHKYTKPSVRFFQGPVGGGPQVGEGNFHQISWSTDLSLRGQSFKLSMSQLNYDLTLKGTPMGELKWKKNKFTGGSLELVDDNGRTLAKVKSAGVTNITEKRLEIYIQCDDFFSDLIILSAIAARLATDIVTSNTAVTQNYAALDS</sequence>
<reference evidence="1 2" key="1">
    <citation type="journal article" date="2018" name="PLoS Pathog.">
        <title>Evolution of structural diversity of trichothecenes, a family of toxins produced by plant pathogenic and entomopathogenic fungi.</title>
        <authorList>
            <person name="Proctor R.H."/>
            <person name="McCormick S.P."/>
            <person name="Kim H.S."/>
            <person name="Cardoza R.E."/>
            <person name="Stanley A.M."/>
            <person name="Lindo L."/>
            <person name="Kelly A."/>
            <person name="Brown D.W."/>
            <person name="Lee T."/>
            <person name="Vaughan M.M."/>
            <person name="Alexander N.J."/>
            <person name="Busman M."/>
            <person name="Gutierrez S."/>
        </authorList>
    </citation>
    <scope>NUCLEOTIDE SEQUENCE [LARGE SCALE GENOMIC DNA]</scope>
    <source>
        <strain evidence="1 2">IBT 40837</strain>
    </source>
</reference>
<dbReference type="EMBL" id="PXOA01000213">
    <property type="protein sequence ID" value="RFU78414.1"/>
    <property type="molecule type" value="Genomic_DNA"/>
</dbReference>
<dbReference type="Proteomes" id="UP000266272">
    <property type="component" value="Unassembled WGS sequence"/>
</dbReference>
<comment type="caution">
    <text evidence="1">The sequence shown here is derived from an EMBL/GenBank/DDBJ whole genome shotgun (WGS) entry which is preliminary data.</text>
</comment>